<gene>
    <name evidence="3" type="ORF">S01H4_66245</name>
</gene>
<feature type="non-terminal residue" evidence="3">
    <location>
        <position position="1"/>
    </location>
</feature>
<dbReference type="InterPro" id="IPR002823">
    <property type="entry name" value="DUF112_TM"/>
</dbReference>
<name>X1EMZ9_9ZZZZ</name>
<feature type="domain" description="DUF112" evidence="2">
    <location>
        <begin position="1"/>
        <end position="78"/>
    </location>
</feature>
<keyword evidence="1" id="KW-0472">Membrane</keyword>
<keyword evidence="1" id="KW-1133">Transmembrane helix</keyword>
<sequence length="80" mass="8614">LLTFGIPGNGTAAVFLGGLYIHGLAPGTKLFTTDAREVYSLFWGLIIAQFFILIIGLYGAPIYENITRVNNNILIPVVGC</sequence>
<organism evidence="3">
    <name type="scientific">marine sediment metagenome</name>
    <dbReference type="NCBI Taxonomy" id="412755"/>
    <lineage>
        <taxon>unclassified sequences</taxon>
        <taxon>metagenomes</taxon>
        <taxon>ecological metagenomes</taxon>
    </lineage>
</organism>
<accession>X1EMZ9</accession>
<reference evidence="3" key="1">
    <citation type="journal article" date="2014" name="Front. Microbiol.">
        <title>High frequency of phylogenetically diverse reductive dehalogenase-homologous genes in deep subseafloor sedimentary metagenomes.</title>
        <authorList>
            <person name="Kawai M."/>
            <person name="Futagami T."/>
            <person name="Toyoda A."/>
            <person name="Takaki Y."/>
            <person name="Nishi S."/>
            <person name="Hori S."/>
            <person name="Arai W."/>
            <person name="Tsubouchi T."/>
            <person name="Morono Y."/>
            <person name="Uchiyama I."/>
            <person name="Ito T."/>
            <person name="Fujiyama A."/>
            <person name="Inagaki F."/>
            <person name="Takami H."/>
        </authorList>
    </citation>
    <scope>NUCLEOTIDE SEQUENCE</scope>
    <source>
        <strain evidence="3">Expedition CK06-06</strain>
    </source>
</reference>
<feature type="transmembrane region" description="Helical" evidence="1">
    <location>
        <begin position="41"/>
        <end position="60"/>
    </location>
</feature>
<evidence type="ECO:0000256" key="1">
    <source>
        <dbReference type="SAM" id="Phobius"/>
    </source>
</evidence>
<dbReference type="PANTHER" id="PTHR35342">
    <property type="entry name" value="TRICARBOXYLIC TRANSPORT PROTEIN"/>
    <property type="match status" value="1"/>
</dbReference>
<dbReference type="AlphaFoldDB" id="X1EMZ9"/>
<evidence type="ECO:0000313" key="3">
    <source>
        <dbReference type="EMBL" id="GAH21740.1"/>
    </source>
</evidence>
<keyword evidence="1" id="KW-0812">Transmembrane</keyword>
<protein>
    <recommendedName>
        <fullName evidence="2">DUF112 domain-containing protein</fullName>
    </recommendedName>
</protein>
<feature type="non-terminal residue" evidence="3">
    <location>
        <position position="80"/>
    </location>
</feature>
<dbReference type="EMBL" id="BART01040923">
    <property type="protein sequence ID" value="GAH21740.1"/>
    <property type="molecule type" value="Genomic_DNA"/>
</dbReference>
<dbReference type="Pfam" id="PF01970">
    <property type="entry name" value="TctA"/>
    <property type="match status" value="1"/>
</dbReference>
<dbReference type="PANTHER" id="PTHR35342:SF5">
    <property type="entry name" value="TRICARBOXYLIC TRANSPORT PROTEIN"/>
    <property type="match status" value="1"/>
</dbReference>
<comment type="caution">
    <text evidence="3">The sequence shown here is derived from an EMBL/GenBank/DDBJ whole genome shotgun (WGS) entry which is preliminary data.</text>
</comment>
<evidence type="ECO:0000259" key="2">
    <source>
        <dbReference type="Pfam" id="PF01970"/>
    </source>
</evidence>
<proteinExistence type="predicted"/>